<proteinExistence type="predicted"/>
<dbReference type="KEGG" id="tet:TTHERM_000043889"/>
<dbReference type="EMBL" id="GG662712">
    <property type="protein sequence ID" value="EWS74597.1"/>
    <property type="molecule type" value="Genomic_DNA"/>
</dbReference>
<reference evidence="2" key="1">
    <citation type="journal article" date="2006" name="PLoS Biol.">
        <title>Macronuclear genome sequence of the ciliate Tetrahymena thermophila, a model eukaryote.</title>
        <authorList>
            <person name="Eisen J.A."/>
            <person name="Coyne R.S."/>
            <person name="Wu M."/>
            <person name="Wu D."/>
            <person name="Thiagarajan M."/>
            <person name="Wortman J.R."/>
            <person name="Badger J.H."/>
            <person name="Ren Q."/>
            <person name="Amedeo P."/>
            <person name="Jones K.M."/>
            <person name="Tallon L.J."/>
            <person name="Delcher A.L."/>
            <person name="Salzberg S.L."/>
            <person name="Silva J.C."/>
            <person name="Haas B.J."/>
            <person name="Majoros W.H."/>
            <person name="Farzad M."/>
            <person name="Carlton J.M."/>
            <person name="Smith R.K. Jr."/>
            <person name="Garg J."/>
            <person name="Pearlman R.E."/>
            <person name="Karrer K.M."/>
            <person name="Sun L."/>
            <person name="Manning G."/>
            <person name="Elde N.C."/>
            <person name="Turkewitz A.P."/>
            <person name="Asai D.J."/>
            <person name="Wilkes D.E."/>
            <person name="Wang Y."/>
            <person name="Cai H."/>
            <person name="Collins K."/>
            <person name="Stewart B.A."/>
            <person name="Lee S.R."/>
            <person name="Wilamowska K."/>
            <person name="Weinberg Z."/>
            <person name="Ruzzo W.L."/>
            <person name="Wloga D."/>
            <person name="Gaertig J."/>
            <person name="Frankel J."/>
            <person name="Tsao C.-C."/>
            <person name="Gorovsky M.A."/>
            <person name="Keeling P.J."/>
            <person name="Waller R.F."/>
            <person name="Patron N.J."/>
            <person name="Cherry J.M."/>
            <person name="Stover N.A."/>
            <person name="Krieger C.J."/>
            <person name="del Toro C."/>
            <person name="Ryder H.F."/>
            <person name="Williamson S.C."/>
            <person name="Barbeau R.A."/>
            <person name="Hamilton E.P."/>
            <person name="Orias E."/>
        </authorList>
    </citation>
    <scope>NUCLEOTIDE SEQUENCE [LARGE SCALE GENOMIC DNA]</scope>
    <source>
        <strain evidence="2">SB210</strain>
    </source>
</reference>
<organism evidence="1 2">
    <name type="scientific">Tetrahymena thermophila (strain SB210)</name>
    <dbReference type="NCBI Taxonomy" id="312017"/>
    <lineage>
        <taxon>Eukaryota</taxon>
        <taxon>Sar</taxon>
        <taxon>Alveolata</taxon>
        <taxon>Ciliophora</taxon>
        <taxon>Intramacronucleata</taxon>
        <taxon>Oligohymenophorea</taxon>
        <taxon>Hymenostomatida</taxon>
        <taxon>Tetrahymenina</taxon>
        <taxon>Tetrahymenidae</taxon>
        <taxon>Tetrahymena</taxon>
    </lineage>
</organism>
<protein>
    <submittedName>
        <fullName evidence="1">Uncharacterized protein</fullName>
    </submittedName>
</protein>
<name>W7XB84_TETTS</name>
<accession>W7XB84</accession>
<dbReference type="InParanoid" id="W7XB84"/>
<keyword evidence="2" id="KW-1185">Reference proteome</keyword>
<dbReference type="GeneID" id="24436969"/>
<evidence type="ECO:0000313" key="2">
    <source>
        <dbReference type="Proteomes" id="UP000009168"/>
    </source>
</evidence>
<dbReference type="Proteomes" id="UP000009168">
    <property type="component" value="Unassembled WGS sequence"/>
</dbReference>
<evidence type="ECO:0000313" key="1">
    <source>
        <dbReference type="EMBL" id="EWS74597.1"/>
    </source>
</evidence>
<dbReference type="AlphaFoldDB" id="W7XB84"/>
<dbReference type="RefSeq" id="XP_012652819.1">
    <property type="nucleotide sequence ID" value="XM_012797365.1"/>
</dbReference>
<gene>
    <name evidence="1" type="ORF">TTHERM_000043889</name>
</gene>
<sequence length="139" mass="16937">MKIYYFNTIANTITRRIKIISLNQTQTIFFQINQFQRHSKALLILLLNSSYFYQLINSSKQIFKKSIPYNFKFNKYTKQNLNKRIINLKHNKLIKFKLQKKQNKKYSIHKNKHIQINVSQIAYQINYLILIFIIQNQDF</sequence>